<dbReference type="Proteomes" id="UP001614264">
    <property type="component" value="Unassembled WGS sequence"/>
</dbReference>
<reference evidence="1 2" key="1">
    <citation type="submission" date="2024-07" db="EMBL/GenBank/DDBJ databases">
        <title>Whole genome sequencing of Prodigiosin pigment-producing Streptomyces salinarius isolated from rhizosphere soil of Arachis hypogaea.</title>
        <authorList>
            <person name="Vidhya A."/>
            <person name="Ramya S."/>
        </authorList>
    </citation>
    <scope>NUCLEOTIDE SEQUENCE [LARGE SCALE GENOMIC DNA]</scope>
    <source>
        <strain evidence="1 2">VRMG2420</strain>
    </source>
</reference>
<accession>A0ABW8B5Z7</accession>
<evidence type="ECO:0000313" key="1">
    <source>
        <dbReference type="EMBL" id="MFI7870410.1"/>
    </source>
</evidence>
<proteinExistence type="predicted"/>
<organism evidence="1 2">
    <name type="scientific">Streptomyces salinarius</name>
    <dbReference type="NCBI Taxonomy" id="2762598"/>
    <lineage>
        <taxon>Bacteria</taxon>
        <taxon>Bacillati</taxon>
        <taxon>Actinomycetota</taxon>
        <taxon>Actinomycetes</taxon>
        <taxon>Kitasatosporales</taxon>
        <taxon>Streptomycetaceae</taxon>
        <taxon>Streptomyces</taxon>
    </lineage>
</organism>
<comment type="caution">
    <text evidence="1">The sequence shown here is derived from an EMBL/GenBank/DDBJ whole genome shotgun (WGS) entry which is preliminary data.</text>
</comment>
<dbReference type="RefSeq" id="WP_388425593.1">
    <property type="nucleotide sequence ID" value="NZ_JBITPR010000022.1"/>
</dbReference>
<sequence>MTDHSPTDPILAHVDPVPGGLYGDQPYEAALADLRSAVAEVSAALRDDDGTRAEQLTRYQQDLGRAQLRLRPDDTAALERAHALSRTVRRYLAGGTA</sequence>
<dbReference type="EMBL" id="JBITPR010000022">
    <property type="protein sequence ID" value="MFI7870410.1"/>
    <property type="molecule type" value="Genomic_DNA"/>
</dbReference>
<name>A0ABW8B5Z7_9ACTN</name>
<keyword evidence="2" id="KW-1185">Reference proteome</keyword>
<protein>
    <submittedName>
        <fullName evidence="1">Uncharacterized protein</fullName>
    </submittedName>
</protein>
<evidence type="ECO:0000313" key="2">
    <source>
        <dbReference type="Proteomes" id="UP001614264"/>
    </source>
</evidence>
<gene>
    <name evidence="1" type="ORF">AB4829_07355</name>
</gene>